<evidence type="ECO:0000256" key="1">
    <source>
        <dbReference type="ARBA" id="ARBA00022729"/>
    </source>
</evidence>
<keyword evidence="7" id="KW-1185">Reference proteome</keyword>
<proteinExistence type="predicted"/>
<dbReference type="Proteomes" id="UP001187415">
    <property type="component" value="Unassembled WGS sequence"/>
</dbReference>
<keyword evidence="2" id="KW-1015">Disulfide bond</keyword>
<dbReference type="PROSITE" id="PS50835">
    <property type="entry name" value="IG_LIKE"/>
    <property type="match status" value="1"/>
</dbReference>
<feature type="region of interest" description="Disordered" evidence="3">
    <location>
        <begin position="161"/>
        <end position="181"/>
    </location>
</feature>
<organism evidence="6 7">
    <name type="scientific">Channa striata</name>
    <name type="common">Snakehead murrel</name>
    <name type="synonym">Ophicephalus striatus</name>
    <dbReference type="NCBI Taxonomy" id="64152"/>
    <lineage>
        <taxon>Eukaryota</taxon>
        <taxon>Metazoa</taxon>
        <taxon>Chordata</taxon>
        <taxon>Craniata</taxon>
        <taxon>Vertebrata</taxon>
        <taxon>Euteleostomi</taxon>
        <taxon>Actinopterygii</taxon>
        <taxon>Neopterygii</taxon>
        <taxon>Teleostei</taxon>
        <taxon>Neoteleostei</taxon>
        <taxon>Acanthomorphata</taxon>
        <taxon>Anabantaria</taxon>
        <taxon>Anabantiformes</taxon>
        <taxon>Channoidei</taxon>
        <taxon>Channidae</taxon>
        <taxon>Channa</taxon>
    </lineage>
</organism>
<feature type="transmembrane region" description="Helical" evidence="4">
    <location>
        <begin position="129"/>
        <end position="151"/>
    </location>
</feature>
<dbReference type="GO" id="GO:0004888">
    <property type="term" value="F:transmembrane signaling receptor activity"/>
    <property type="evidence" value="ECO:0007669"/>
    <property type="project" value="TreeGrafter"/>
</dbReference>
<accession>A0AA88IJH2</accession>
<gene>
    <name evidence="6" type="ORF">Q5P01_000927</name>
</gene>
<reference evidence="6" key="1">
    <citation type="submission" date="2023-07" db="EMBL/GenBank/DDBJ databases">
        <title>Chromosome-level Genome Assembly of Striped Snakehead (Channa striata).</title>
        <authorList>
            <person name="Liu H."/>
        </authorList>
    </citation>
    <scope>NUCLEOTIDE SEQUENCE</scope>
    <source>
        <strain evidence="6">Gz</strain>
        <tissue evidence="6">Muscle</tissue>
    </source>
</reference>
<sequence>MTGSTCKISSSRSGTAVYWCESGSGEFSNSVNITVHNEYYGVVLVSPVHPVTEGQSVTVGCKFRNTNFVSNVIFYQNDKVRQNDTRQELNISAVSKSDEGFYKCQCSGKESPQSWLTVTAVSNHESSSLPVALITGLVCGIVLIILLLLLYHCRQSKERTSHGSSINERFNSNENHHDSSDVHGEACIYESIKESENIETGESQDVTYSLIELKRVGKKRKDHKPEESPVYADVKIETADDSLTYAQINRHNKGKAKNKKGKHQNPEESPVYSDVKTGTTDNGLTYAQINHDSQGKERFTPFVFFVILMFFFFSNFVQKNAEELHQHIQQ</sequence>
<dbReference type="GO" id="GO:0006955">
    <property type="term" value="P:immune response"/>
    <property type="evidence" value="ECO:0007669"/>
    <property type="project" value="TreeGrafter"/>
</dbReference>
<evidence type="ECO:0000256" key="3">
    <source>
        <dbReference type="SAM" id="MobiDB-lite"/>
    </source>
</evidence>
<evidence type="ECO:0000313" key="6">
    <source>
        <dbReference type="EMBL" id="KAK2812894.1"/>
    </source>
</evidence>
<dbReference type="InterPro" id="IPR013783">
    <property type="entry name" value="Ig-like_fold"/>
</dbReference>
<dbReference type="AlphaFoldDB" id="A0AA88IJH2"/>
<keyword evidence="4" id="KW-0472">Membrane</keyword>
<feature type="domain" description="Ig-like" evidence="5">
    <location>
        <begin position="1"/>
        <end position="119"/>
    </location>
</feature>
<protein>
    <recommendedName>
        <fullName evidence="5">Ig-like domain-containing protein</fullName>
    </recommendedName>
</protein>
<dbReference type="SUPFAM" id="SSF48726">
    <property type="entry name" value="Immunoglobulin"/>
    <property type="match status" value="1"/>
</dbReference>
<dbReference type="InterPro" id="IPR036179">
    <property type="entry name" value="Ig-like_dom_sf"/>
</dbReference>
<keyword evidence="1" id="KW-0732">Signal</keyword>
<feature type="transmembrane region" description="Helical" evidence="4">
    <location>
        <begin position="299"/>
        <end position="317"/>
    </location>
</feature>
<dbReference type="EMBL" id="JAUPFM010000112">
    <property type="protein sequence ID" value="KAK2812894.1"/>
    <property type="molecule type" value="Genomic_DNA"/>
</dbReference>
<feature type="region of interest" description="Disordered" evidence="3">
    <location>
        <begin position="249"/>
        <end position="276"/>
    </location>
</feature>
<dbReference type="Pfam" id="PF13927">
    <property type="entry name" value="Ig_3"/>
    <property type="match status" value="1"/>
</dbReference>
<evidence type="ECO:0000313" key="7">
    <source>
        <dbReference type="Proteomes" id="UP001187415"/>
    </source>
</evidence>
<dbReference type="PANTHER" id="PTHR11481">
    <property type="entry name" value="IMMUNOGLOBULIN FC RECEPTOR"/>
    <property type="match status" value="1"/>
</dbReference>
<comment type="caution">
    <text evidence="6">The sequence shown here is derived from an EMBL/GenBank/DDBJ whole genome shotgun (WGS) entry which is preliminary data.</text>
</comment>
<dbReference type="SMART" id="SM00409">
    <property type="entry name" value="IG"/>
    <property type="match status" value="1"/>
</dbReference>
<dbReference type="InterPro" id="IPR007110">
    <property type="entry name" value="Ig-like_dom"/>
</dbReference>
<name>A0AA88IJH2_CHASR</name>
<evidence type="ECO:0000256" key="2">
    <source>
        <dbReference type="ARBA" id="ARBA00023157"/>
    </source>
</evidence>
<feature type="compositionally biased region" description="Basic residues" evidence="3">
    <location>
        <begin position="250"/>
        <end position="263"/>
    </location>
</feature>
<feature type="compositionally biased region" description="Polar residues" evidence="3">
    <location>
        <begin position="162"/>
        <end position="173"/>
    </location>
</feature>
<keyword evidence="4" id="KW-0812">Transmembrane</keyword>
<dbReference type="InterPro" id="IPR050488">
    <property type="entry name" value="Ig_Fc_receptor"/>
</dbReference>
<dbReference type="GO" id="GO:0009897">
    <property type="term" value="C:external side of plasma membrane"/>
    <property type="evidence" value="ECO:0007669"/>
    <property type="project" value="TreeGrafter"/>
</dbReference>
<dbReference type="GO" id="GO:0007166">
    <property type="term" value="P:cell surface receptor signaling pathway"/>
    <property type="evidence" value="ECO:0007669"/>
    <property type="project" value="TreeGrafter"/>
</dbReference>
<keyword evidence="4" id="KW-1133">Transmembrane helix</keyword>
<dbReference type="InterPro" id="IPR003599">
    <property type="entry name" value="Ig_sub"/>
</dbReference>
<dbReference type="PANTHER" id="PTHR11481:SF64">
    <property type="entry name" value="FC RECEPTOR-LIKE PROTEIN 4"/>
    <property type="match status" value="1"/>
</dbReference>
<evidence type="ECO:0000259" key="5">
    <source>
        <dbReference type="PROSITE" id="PS50835"/>
    </source>
</evidence>
<dbReference type="Gene3D" id="2.60.40.10">
    <property type="entry name" value="Immunoglobulins"/>
    <property type="match status" value="1"/>
</dbReference>
<evidence type="ECO:0000256" key="4">
    <source>
        <dbReference type="SAM" id="Phobius"/>
    </source>
</evidence>